<dbReference type="EMBL" id="LAZR01018876">
    <property type="protein sequence ID" value="KKL94632.1"/>
    <property type="molecule type" value="Genomic_DNA"/>
</dbReference>
<dbReference type="AlphaFoldDB" id="A0A0F9J5Z6"/>
<dbReference type="InterPro" id="IPR027417">
    <property type="entry name" value="P-loop_NTPase"/>
</dbReference>
<feature type="region of interest" description="Disordered" evidence="1">
    <location>
        <begin position="302"/>
        <end position="333"/>
    </location>
</feature>
<evidence type="ECO:0000256" key="1">
    <source>
        <dbReference type="SAM" id="MobiDB-lite"/>
    </source>
</evidence>
<dbReference type="SUPFAM" id="SSF52540">
    <property type="entry name" value="P-loop containing nucleoside triphosphate hydrolases"/>
    <property type="match status" value="1"/>
</dbReference>
<name>A0A0F9J5Z6_9ZZZZ</name>
<sequence>MKICHITLTNFRTFETFDQEVGRHNTLVGQNNSGKSNLLWAISCFYNSNQLTPDDIRKDEHGNVADEGFSICLTFDELNEEERRHNQKYLNEGKIKVELIGLFDENNRFIKEYHGYIKDYELEFPDTFDEELKEVLASSSHPRVTVIQNYEQLNEIREELELEGRYSKDHWIIIREEFLNRNLDIQKISIEVRALENYHGFTKTNRPEVIGKSILIPAIKDPQDLLYTGKTSTPIRQLVSELLSGIESEETIIKFHEFQEGLVEERKIHKQNLEEKFNEELKLWNTTVKINLKEFEDMFDLDSSKDDENTQAEEYGHSIDPKEPFEELIKEVN</sequence>
<feature type="domain" description="Endonuclease GajA/Old nuclease/RecF-like AAA" evidence="2">
    <location>
        <begin position="1"/>
        <end position="317"/>
    </location>
</feature>
<dbReference type="Pfam" id="PF13175">
    <property type="entry name" value="AAA_15"/>
    <property type="match status" value="1"/>
</dbReference>
<dbReference type="InterPro" id="IPR041685">
    <property type="entry name" value="AAA_GajA/Old/RecF-like"/>
</dbReference>
<proteinExistence type="predicted"/>
<dbReference type="Gene3D" id="3.40.50.300">
    <property type="entry name" value="P-loop containing nucleotide triphosphate hydrolases"/>
    <property type="match status" value="1"/>
</dbReference>
<evidence type="ECO:0000313" key="3">
    <source>
        <dbReference type="EMBL" id="KKL94632.1"/>
    </source>
</evidence>
<comment type="caution">
    <text evidence="3">The sequence shown here is derived from an EMBL/GenBank/DDBJ whole genome shotgun (WGS) entry which is preliminary data.</text>
</comment>
<reference evidence="3" key="1">
    <citation type="journal article" date="2015" name="Nature">
        <title>Complex archaea that bridge the gap between prokaryotes and eukaryotes.</title>
        <authorList>
            <person name="Spang A."/>
            <person name="Saw J.H."/>
            <person name="Jorgensen S.L."/>
            <person name="Zaremba-Niedzwiedzka K."/>
            <person name="Martijn J."/>
            <person name="Lind A.E."/>
            <person name="van Eijk R."/>
            <person name="Schleper C."/>
            <person name="Guy L."/>
            <person name="Ettema T.J."/>
        </authorList>
    </citation>
    <scope>NUCLEOTIDE SEQUENCE</scope>
</reference>
<feature type="non-terminal residue" evidence="3">
    <location>
        <position position="333"/>
    </location>
</feature>
<evidence type="ECO:0000259" key="2">
    <source>
        <dbReference type="Pfam" id="PF13175"/>
    </source>
</evidence>
<organism evidence="3">
    <name type="scientific">marine sediment metagenome</name>
    <dbReference type="NCBI Taxonomy" id="412755"/>
    <lineage>
        <taxon>unclassified sequences</taxon>
        <taxon>metagenomes</taxon>
        <taxon>ecological metagenomes</taxon>
    </lineage>
</organism>
<accession>A0A0F9J5Z6</accession>
<protein>
    <recommendedName>
        <fullName evidence="2">Endonuclease GajA/Old nuclease/RecF-like AAA domain-containing protein</fullName>
    </recommendedName>
</protein>
<gene>
    <name evidence="3" type="ORF">LCGC14_1862750</name>
</gene>